<dbReference type="FunFam" id="3.40.309.10:FF:000009">
    <property type="entry name" value="Aldehyde dehydrogenase A"/>
    <property type="match status" value="1"/>
</dbReference>
<dbReference type="PANTHER" id="PTHR43353:SF5">
    <property type="entry name" value="SUCCINATE-SEMIALDEHYDE DEHYDROGENASE, MITOCHONDRIAL"/>
    <property type="match status" value="1"/>
</dbReference>
<dbReference type="GO" id="GO:0009450">
    <property type="term" value="P:gamma-aminobutyric acid catabolic process"/>
    <property type="evidence" value="ECO:0007669"/>
    <property type="project" value="TreeGrafter"/>
</dbReference>
<dbReference type="InterPro" id="IPR050740">
    <property type="entry name" value="Aldehyde_DH_Superfamily"/>
</dbReference>
<dbReference type="GO" id="GO:0102810">
    <property type="term" value="F:glutarate-semialdehyde dehydrogenase (NADP+) activity"/>
    <property type="evidence" value="ECO:0007669"/>
    <property type="project" value="UniProtKB-EC"/>
</dbReference>
<comment type="similarity">
    <text evidence="1">Belongs to the aldehyde dehydrogenase family.</text>
</comment>
<protein>
    <submittedName>
        <fullName evidence="4">Succinate-semialdehyde dehydrogenase/glutarate-semialdehyde dehydrogenase</fullName>
        <ecNumber evidence="4">1.2.1.16</ecNumber>
        <ecNumber evidence="4">1.2.1.20</ecNumber>
        <ecNumber evidence="4">1.2.1.79</ecNumber>
    </submittedName>
</protein>
<dbReference type="SUPFAM" id="SSF53720">
    <property type="entry name" value="ALDH-like"/>
    <property type="match status" value="1"/>
</dbReference>
<dbReference type="AlphaFoldDB" id="A0A840IDY5"/>
<dbReference type="GO" id="GO:0036243">
    <property type="term" value="F:succinate-semialdehyde dehydrogenase (NADP+) activity"/>
    <property type="evidence" value="ECO:0007669"/>
    <property type="project" value="UniProtKB-EC"/>
</dbReference>
<keyword evidence="2 4" id="KW-0560">Oxidoreductase</keyword>
<dbReference type="EC" id="1.2.1.79" evidence="4"/>
<accession>A0A840IDY5</accession>
<evidence type="ECO:0000256" key="1">
    <source>
        <dbReference type="ARBA" id="ARBA00009986"/>
    </source>
</evidence>
<proteinExistence type="inferred from homology"/>
<dbReference type="PANTHER" id="PTHR43353">
    <property type="entry name" value="SUCCINATE-SEMIALDEHYDE DEHYDROGENASE, MITOCHONDRIAL"/>
    <property type="match status" value="1"/>
</dbReference>
<reference evidence="4 5" key="1">
    <citation type="submission" date="2020-08" db="EMBL/GenBank/DDBJ databases">
        <title>Genomic Encyclopedia of Archaeal and Bacterial Type Strains, Phase II (KMG-II): from individual species to whole genera.</title>
        <authorList>
            <person name="Goeker M."/>
        </authorList>
    </citation>
    <scope>NUCLEOTIDE SEQUENCE [LARGE SCALE GENOMIC DNA]</scope>
    <source>
        <strain evidence="4 5">DSM 23288</strain>
    </source>
</reference>
<sequence length="489" mass="51142">MTTASEPRRVQLRIGGEWVAGDGGEPLRLTSPATGEPLALVEQGTAADVERAVACARRALVPLRRMTAFERAALCHGVADALAARRERVARDLALEQGKVYATEALGEVDAAVSMYRDAAECGTRLESSVHQSSEARKRVFTIRQPRGVYGVITPWNFPVTIPSEYLSAALATGNAVVWKPSEWTPLAARHLMECFVEAGVPEGALNLLLGAPAEVGGTLAGHPGVAAIGLTGSTRTGDAVAAAAAGKPLLLELGGNGPTIVFADADLDRAAAQAAFGSFANAGQICNSTERILVQRSVHDAFVERLLDAARAVRLGSPLAEGTTMGPLTNEPTAAKVDAHVGDAVARGAEIVQGGGRAGDLPTALYYEPTVIVGVDETMLVNREETFGPVAPVLAFEDEADALRLAATCRLGLNGSVWTRDLSRALRVAERLETGTVNVNETSAYWQPHTPVGGFTGSGSGIGRLGGMQTLLEMSQLKTITIDVEEAP</sequence>
<dbReference type="Gene3D" id="3.40.309.10">
    <property type="entry name" value="Aldehyde Dehydrogenase, Chain A, domain 2"/>
    <property type="match status" value="1"/>
</dbReference>
<evidence type="ECO:0000313" key="5">
    <source>
        <dbReference type="Proteomes" id="UP000585272"/>
    </source>
</evidence>
<name>A0A840IDY5_9ACTN</name>
<dbReference type="EC" id="1.2.1.16" evidence="4"/>
<organism evidence="4 5">
    <name type="scientific">Conexibacter arvalis</name>
    <dbReference type="NCBI Taxonomy" id="912552"/>
    <lineage>
        <taxon>Bacteria</taxon>
        <taxon>Bacillati</taxon>
        <taxon>Actinomycetota</taxon>
        <taxon>Thermoleophilia</taxon>
        <taxon>Solirubrobacterales</taxon>
        <taxon>Conexibacteraceae</taxon>
        <taxon>Conexibacter</taxon>
    </lineage>
</organism>
<dbReference type="RefSeq" id="WP_246345141.1">
    <property type="nucleotide sequence ID" value="NZ_JACHNU010000003.1"/>
</dbReference>
<evidence type="ECO:0000259" key="3">
    <source>
        <dbReference type="Pfam" id="PF00171"/>
    </source>
</evidence>
<dbReference type="Proteomes" id="UP000585272">
    <property type="component" value="Unassembled WGS sequence"/>
</dbReference>
<dbReference type="EC" id="1.2.1.20" evidence="4"/>
<dbReference type="EMBL" id="JACHNU010000003">
    <property type="protein sequence ID" value="MBB4663006.1"/>
    <property type="molecule type" value="Genomic_DNA"/>
</dbReference>
<dbReference type="InterPro" id="IPR016162">
    <property type="entry name" value="Ald_DH_N"/>
</dbReference>
<feature type="domain" description="Aldehyde dehydrogenase" evidence="3">
    <location>
        <begin position="18"/>
        <end position="481"/>
    </location>
</feature>
<dbReference type="Gene3D" id="3.40.605.10">
    <property type="entry name" value="Aldehyde Dehydrogenase, Chain A, domain 1"/>
    <property type="match status" value="1"/>
</dbReference>
<comment type="caution">
    <text evidence="4">The sequence shown here is derived from an EMBL/GenBank/DDBJ whole genome shotgun (WGS) entry which is preliminary data.</text>
</comment>
<dbReference type="InterPro" id="IPR015590">
    <property type="entry name" value="Aldehyde_DH_dom"/>
</dbReference>
<dbReference type="Pfam" id="PF00171">
    <property type="entry name" value="Aldedh"/>
    <property type="match status" value="1"/>
</dbReference>
<dbReference type="InterPro" id="IPR016161">
    <property type="entry name" value="Ald_DH/histidinol_DH"/>
</dbReference>
<dbReference type="InterPro" id="IPR016163">
    <property type="entry name" value="Ald_DH_C"/>
</dbReference>
<gene>
    <name evidence="4" type="ORF">BDZ31_002595</name>
</gene>
<evidence type="ECO:0000313" key="4">
    <source>
        <dbReference type="EMBL" id="MBB4663006.1"/>
    </source>
</evidence>
<evidence type="ECO:0000256" key="2">
    <source>
        <dbReference type="ARBA" id="ARBA00023002"/>
    </source>
</evidence>
<dbReference type="FunFam" id="3.40.605.10:FF:000007">
    <property type="entry name" value="NAD/NADP-dependent betaine aldehyde dehydrogenase"/>
    <property type="match status" value="1"/>
</dbReference>
<dbReference type="GO" id="GO:0004777">
    <property type="term" value="F:succinate-semialdehyde dehydrogenase (NAD+) activity"/>
    <property type="evidence" value="ECO:0007669"/>
    <property type="project" value="TreeGrafter"/>
</dbReference>
<keyword evidence="5" id="KW-1185">Reference proteome</keyword>